<dbReference type="PROSITE" id="PS50893">
    <property type="entry name" value="ABC_TRANSPORTER_2"/>
    <property type="match status" value="1"/>
</dbReference>
<evidence type="ECO:0000256" key="1">
    <source>
        <dbReference type="ARBA" id="ARBA00005417"/>
    </source>
</evidence>
<name>A0A7C4NUT1_STAMA</name>
<keyword evidence="2" id="KW-0813">Transport</keyword>
<feature type="domain" description="ABC transporter" evidence="5">
    <location>
        <begin position="5"/>
        <end position="235"/>
    </location>
</feature>
<dbReference type="InterPro" id="IPR003593">
    <property type="entry name" value="AAA+_ATPase"/>
</dbReference>
<reference evidence="6" key="1">
    <citation type="journal article" date="2020" name="mSystems">
        <title>Genome- and Community-Level Interaction Insights into Carbon Utilization and Element Cycling Functions of Hydrothermarchaeota in Hydrothermal Sediment.</title>
        <authorList>
            <person name="Zhou Z."/>
            <person name="Liu Y."/>
            <person name="Xu W."/>
            <person name="Pan J."/>
            <person name="Luo Z.H."/>
            <person name="Li M."/>
        </authorList>
    </citation>
    <scope>NUCLEOTIDE SEQUENCE [LARGE SCALE GENOMIC DNA]</scope>
    <source>
        <strain evidence="6">SpSt-648</strain>
    </source>
</reference>
<proteinExistence type="inferred from homology"/>
<dbReference type="AlphaFoldDB" id="A0A7C4NUT1"/>
<gene>
    <name evidence="6" type="ORF">ENU20_01045</name>
</gene>
<evidence type="ECO:0000259" key="5">
    <source>
        <dbReference type="PROSITE" id="PS50893"/>
    </source>
</evidence>
<comment type="similarity">
    <text evidence="1">Belongs to the ABC transporter superfamily.</text>
</comment>
<dbReference type="GO" id="GO:0005524">
    <property type="term" value="F:ATP binding"/>
    <property type="evidence" value="ECO:0007669"/>
    <property type="project" value="UniProtKB-KW"/>
</dbReference>
<dbReference type="InterPro" id="IPR003439">
    <property type="entry name" value="ABC_transporter-like_ATP-bd"/>
</dbReference>
<dbReference type="PANTHER" id="PTHR42711">
    <property type="entry name" value="ABC TRANSPORTER ATP-BINDING PROTEIN"/>
    <property type="match status" value="1"/>
</dbReference>
<accession>A0A7C4NUT1</accession>
<evidence type="ECO:0000256" key="2">
    <source>
        <dbReference type="ARBA" id="ARBA00022448"/>
    </source>
</evidence>
<sequence length="312" mass="35199">MGNAVEIMGFTKSFGKFVAVEDLNLSIREGEIFGLLGPNGSGKSTTLLTIATVYKPTRGDIYVLGHSVTREDYIVRKLVSIAFQDPKAMWIDKPIELLTWHARVVGYSSSEAKKVVKEVLELLGLWEHRNKYFYQLSGGTRKKIELAKVLIQKTPVMILDEPTAQVDVLSKHALWDVIRSLKKDGRTVIIATNDMFEAERVCDRVGIIFKGKLRAIGTIGELKDLIPSGDVIEIHVKDRVINERVVENLEEFGLVKISEGVIKVYVNKGEEKVIDIIDMFRKHDIIIDKLMIKEPSLDDVFTYITGAKLRED</sequence>
<dbReference type="Pfam" id="PF00005">
    <property type="entry name" value="ABC_tran"/>
    <property type="match status" value="1"/>
</dbReference>
<protein>
    <submittedName>
        <fullName evidence="6">ATP-binding cassette domain-containing protein</fullName>
    </submittedName>
</protein>
<evidence type="ECO:0000313" key="6">
    <source>
        <dbReference type="EMBL" id="HGQ73654.1"/>
    </source>
</evidence>
<dbReference type="Gene3D" id="3.40.50.300">
    <property type="entry name" value="P-loop containing nucleotide triphosphate hydrolases"/>
    <property type="match status" value="1"/>
</dbReference>
<dbReference type="InterPro" id="IPR050763">
    <property type="entry name" value="ABC_transporter_ATP-binding"/>
</dbReference>
<organism evidence="6">
    <name type="scientific">Staphylothermus marinus</name>
    <dbReference type="NCBI Taxonomy" id="2280"/>
    <lineage>
        <taxon>Archaea</taxon>
        <taxon>Thermoproteota</taxon>
        <taxon>Thermoprotei</taxon>
        <taxon>Desulfurococcales</taxon>
        <taxon>Desulfurococcaceae</taxon>
        <taxon>Staphylothermus</taxon>
    </lineage>
</organism>
<comment type="caution">
    <text evidence="6">The sequence shown here is derived from an EMBL/GenBank/DDBJ whole genome shotgun (WGS) entry which is preliminary data.</text>
</comment>
<dbReference type="InterPro" id="IPR027417">
    <property type="entry name" value="P-loop_NTPase"/>
</dbReference>
<dbReference type="GO" id="GO:0016887">
    <property type="term" value="F:ATP hydrolysis activity"/>
    <property type="evidence" value="ECO:0007669"/>
    <property type="project" value="InterPro"/>
</dbReference>
<dbReference type="SMART" id="SM00382">
    <property type="entry name" value="AAA"/>
    <property type="match status" value="1"/>
</dbReference>
<keyword evidence="4 6" id="KW-0067">ATP-binding</keyword>
<keyword evidence="3" id="KW-0547">Nucleotide-binding</keyword>
<dbReference type="EMBL" id="DTBP01000010">
    <property type="protein sequence ID" value="HGQ73654.1"/>
    <property type="molecule type" value="Genomic_DNA"/>
</dbReference>
<dbReference type="CDD" id="cd03263">
    <property type="entry name" value="ABC_subfamily_A"/>
    <property type="match status" value="1"/>
</dbReference>
<evidence type="ECO:0000256" key="3">
    <source>
        <dbReference type="ARBA" id="ARBA00022741"/>
    </source>
</evidence>
<dbReference type="PANTHER" id="PTHR42711:SF5">
    <property type="entry name" value="ABC TRANSPORTER ATP-BINDING PROTEIN NATA"/>
    <property type="match status" value="1"/>
</dbReference>
<dbReference type="SUPFAM" id="SSF52540">
    <property type="entry name" value="P-loop containing nucleoside triphosphate hydrolases"/>
    <property type="match status" value="1"/>
</dbReference>
<evidence type="ECO:0000256" key="4">
    <source>
        <dbReference type="ARBA" id="ARBA00022840"/>
    </source>
</evidence>